<organism evidence="7 8">
    <name type="scientific">Methylobacterium komagatae</name>
    <dbReference type="NCBI Taxonomy" id="374425"/>
    <lineage>
        <taxon>Bacteria</taxon>
        <taxon>Pseudomonadati</taxon>
        <taxon>Pseudomonadota</taxon>
        <taxon>Alphaproteobacteria</taxon>
        <taxon>Hyphomicrobiales</taxon>
        <taxon>Methylobacteriaceae</taxon>
        <taxon>Methylobacterium</taxon>
    </lineage>
</organism>
<dbReference type="Proteomes" id="UP001596292">
    <property type="component" value="Unassembled WGS sequence"/>
</dbReference>
<dbReference type="SUPFAM" id="SSF102114">
    <property type="entry name" value="Radical SAM enzymes"/>
    <property type="match status" value="1"/>
</dbReference>
<gene>
    <name evidence="7" type="ORF">ACFQE0_05040</name>
</gene>
<comment type="caution">
    <text evidence="7">The sequence shown here is derived from an EMBL/GenBank/DDBJ whole genome shotgun (WGS) entry which is preliminary data.</text>
</comment>
<reference evidence="8" key="1">
    <citation type="journal article" date="2019" name="Int. J. Syst. Evol. Microbiol.">
        <title>The Global Catalogue of Microorganisms (GCM) 10K type strain sequencing project: providing services to taxonomists for standard genome sequencing and annotation.</title>
        <authorList>
            <consortium name="The Broad Institute Genomics Platform"/>
            <consortium name="The Broad Institute Genome Sequencing Center for Infectious Disease"/>
            <person name="Wu L."/>
            <person name="Ma J."/>
        </authorList>
    </citation>
    <scope>NUCLEOTIDE SEQUENCE [LARGE SCALE GENOMIC DNA]</scope>
    <source>
        <strain evidence="8">CCUG 48316</strain>
    </source>
</reference>
<keyword evidence="5" id="KW-0408">Iron</keyword>
<evidence type="ECO:0000256" key="5">
    <source>
        <dbReference type="ARBA" id="ARBA00023004"/>
    </source>
</evidence>
<dbReference type="InterPro" id="IPR013785">
    <property type="entry name" value="Aldolase_TIM"/>
</dbReference>
<dbReference type="Pfam" id="PF13353">
    <property type="entry name" value="Fer4_12"/>
    <property type="match status" value="1"/>
</dbReference>
<accession>A0ABW2BG26</accession>
<keyword evidence="8" id="KW-1185">Reference proteome</keyword>
<dbReference type="PANTHER" id="PTHR30352:SF2">
    <property type="entry name" value="ANAEROBIC RIBONUCLEOSIDE-TRIPHOSPHATE REDUCTASE-ACTIVATING PROTEIN"/>
    <property type="match status" value="1"/>
</dbReference>
<evidence type="ECO:0000313" key="8">
    <source>
        <dbReference type="Proteomes" id="UP001596292"/>
    </source>
</evidence>
<dbReference type="PANTHER" id="PTHR30352">
    <property type="entry name" value="PYRUVATE FORMATE-LYASE-ACTIVATING ENZYME"/>
    <property type="match status" value="1"/>
</dbReference>
<sequence>MSHPIRGAELMTVLALSRIHFPITTLGPGQRVGVWFQGCSIRCPGCVSMDTWAVGKGMTTVAEVLDALAPAVSLADGLTVSGGEPFEQPEALATLLRGWNRLGGGNVLVYSGRAFEDLKPELSKLGGLIDAIIADPFVRDAPQTLALRGSDNQRLVPLTARGVELFSAYEAPLPVGARALDVLFDDDTGDAFMVGIPRPGDMVKLAAALKAAGHSAATTEDVR</sequence>
<dbReference type="InterPro" id="IPR034457">
    <property type="entry name" value="Organic_radical-activating"/>
</dbReference>
<keyword evidence="4" id="KW-0479">Metal-binding</keyword>
<evidence type="ECO:0000256" key="6">
    <source>
        <dbReference type="ARBA" id="ARBA00023014"/>
    </source>
</evidence>
<dbReference type="InterPro" id="IPR058240">
    <property type="entry name" value="rSAM_sf"/>
</dbReference>
<dbReference type="Gene3D" id="3.20.20.70">
    <property type="entry name" value="Aldolase class I"/>
    <property type="match status" value="1"/>
</dbReference>
<keyword evidence="2" id="KW-0004">4Fe-4S</keyword>
<proteinExistence type="predicted"/>
<dbReference type="SFLD" id="SFLDS00029">
    <property type="entry name" value="Radical_SAM"/>
    <property type="match status" value="1"/>
</dbReference>
<name>A0ABW2BG26_9HYPH</name>
<evidence type="ECO:0000256" key="3">
    <source>
        <dbReference type="ARBA" id="ARBA00022691"/>
    </source>
</evidence>
<protein>
    <submittedName>
        <fullName evidence="7">4Fe-4S single cluster domain-containing protein</fullName>
    </submittedName>
</protein>
<evidence type="ECO:0000313" key="7">
    <source>
        <dbReference type="EMBL" id="MFC6789051.1"/>
    </source>
</evidence>
<keyword evidence="6" id="KW-0411">Iron-sulfur</keyword>
<keyword evidence="3" id="KW-0949">S-adenosyl-L-methionine</keyword>
<evidence type="ECO:0000256" key="4">
    <source>
        <dbReference type="ARBA" id="ARBA00022723"/>
    </source>
</evidence>
<comment type="cofactor">
    <cofactor evidence="1">
        <name>[4Fe-4S] cluster</name>
        <dbReference type="ChEBI" id="CHEBI:49883"/>
    </cofactor>
</comment>
<dbReference type="EMBL" id="JBHSWN010000001">
    <property type="protein sequence ID" value="MFC6789051.1"/>
    <property type="molecule type" value="Genomic_DNA"/>
</dbReference>
<evidence type="ECO:0000256" key="1">
    <source>
        <dbReference type="ARBA" id="ARBA00001966"/>
    </source>
</evidence>
<evidence type="ECO:0000256" key="2">
    <source>
        <dbReference type="ARBA" id="ARBA00022485"/>
    </source>
</evidence>
<dbReference type="InterPro" id="IPR007197">
    <property type="entry name" value="rSAM"/>
</dbReference>